<sequence>MILTNNWTMTAWSLSISFKFLTRENLFFSDHKIFQKP</sequence>
<organism evidence="1 2">
    <name type="scientific">Rhodonellum psychrophilum GCM71 = DSM 17998</name>
    <dbReference type="NCBI Taxonomy" id="1123057"/>
    <lineage>
        <taxon>Bacteria</taxon>
        <taxon>Pseudomonadati</taxon>
        <taxon>Bacteroidota</taxon>
        <taxon>Cytophagia</taxon>
        <taxon>Cytophagales</taxon>
        <taxon>Cytophagaceae</taxon>
        <taxon>Rhodonellum</taxon>
    </lineage>
</organism>
<dbReference type="Proteomes" id="UP000016843">
    <property type="component" value="Unassembled WGS sequence"/>
</dbReference>
<dbReference type="AlphaFoldDB" id="U5BZC1"/>
<gene>
    <name evidence="1" type="ORF">P872_07625</name>
</gene>
<accession>U5BZC1</accession>
<name>U5BZC1_9BACT</name>
<comment type="caution">
    <text evidence="1">The sequence shown here is derived from an EMBL/GenBank/DDBJ whole genome shotgun (WGS) entry which is preliminary data.</text>
</comment>
<evidence type="ECO:0000313" key="2">
    <source>
        <dbReference type="Proteomes" id="UP000016843"/>
    </source>
</evidence>
<protein>
    <submittedName>
        <fullName evidence="1">Uncharacterized protein</fullName>
    </submittedName>
</protein>
<dbReference type="EMBL" id="AWXR01000035">
    <property type="protein sequence ID" value="ERM82016.1"/>
    <property type="molecule type" value="Genomic_DNA"/>
</dbReference>
<proteinExistence type="predicted"/>
<keyword evidence="2" id="KW-1185">Reference proteome</keyword>
<evidence type="ECO:0000313" key="1">
    <source>
        <dbReference type="EMBL" id="ERM82016.1"/>
    </source>
</evidence>
<reference evidence="1 2" key="1">
    <citation type="journal article" date="2013" name="Genome Announc.">
        <title>Draft Genome Sequence of the Psychrophilic and Alkaliphilic Rhodonellum psychrophilum Strain GCM71T.</title>
        <authorList>
            <person name="Hauptmann A.L."/>
            <person name="Glaring M.A."/>
            <person name="Hallin P.F."/>
            <person name="Prieme A."/>
            <person name="Stougaard P."/>
        </authorList>
    </citation>
    <scope>NUCLEOTIDE SEQUENCE [LARGE SCALE GENOMIC DNA]</scope>
    <source>
        <strain evidence="1 2">GCM71</strain>
    </source>
</reference>